<dbReference type="GeneID" id="18563886"/>
<dbReference type="EMBL" id="JN638751">
    <property type="protein sequence ID" value="AEO93921.1"/>
    <property type="molecule type" value="Genomic_DNA"/>
</dbReference>
<reference evidence="1 2" key="1">
    <citation type="submission" date="2011-09" db="EMBL/GenBank/DDBJ databases">
        <authorList>
            <person name="Pope W.H."/>
            <person name="Pedulla M.L."/>
            <person name="Ford M.E."/>
            <person name="Peebles C.L."/>
            <person name="Hatfull G.H."/>
            <person name="Hendrix R.W."/>
        </authorList>
    </citation>
    <scope>NUCLEOTIDE SEQUENCE [LARGE SCALE GENOMIC DNA]</scope>
    <source>
        <strain evidence="1">G</strain>
    </source>
</reference>
<dbReference type="KEGG" id="vg:18563886"/>
<sequence>MAKEYIYQNDDNNEEYKIDWDKISIYVQDTIRDLNTNNAKYVTDHEIYCDYYGEQIGYLHFSEFHDVNAKDIHPSLPSKYYNKLLYINNVLVNLDFRGWGIGTQLYKEFGEIYSRQFKDWPLAQVFVNPIAEYSFRRAIEKGSIPKSAYVEELIARDYNEEEKQKAKNLFDWLPKDEQKDFKQKMKNIKKEKSATINKGELNRMMKDMRRKLDKALDLRKIKANTIVEAIDASEAADLRAGITFDYQSNVGIDQSQTEETETFQIVANLGGQQAGYMLFTAYLESQKITLDILLTNGKYKDVGFEMMLLAEFNTIYVDRFSGWPLARHFTDPFAELKFRQALEVGWLSRDMLNEEYITRDYSDTDQKFWDNTLKNVINDERVRGAHVIRKDLRKTATNITIAPIEIERNQLNSREHKINIRRDGELLAELKYTVYAEKEIIYVNYIEVFEQYRQNGLASLLYEEFSKDYNADYSGWKMTRVFINPVAEYAFQKAVSEGLFPAETLNSIRRDYNHEDEELWYNELEPKLKDLRKQKAV</sequence>
<gene>
    <name evidence="1" type="primary">678</name>
    <name evidence="1" type="ORF">G_678</name>
</gene>
<proteinExistence type="predicted"/>
<evidence type="ECO:0000313" key="2">
    <source>
        <dbReference type="Proteomes" id="UP000009273"/>
    </source>
</evidence>
<accession>G3MB58</accession>
<dbReference type="RefSeq" id="YP_009015970.1">
    <property type="nucleotide sequence ID" value="NC_023719.1"/>
</dbReference>
<evidence type="ECO:0000313" key="1">
    <source>
        <dbReference type="EMBL" id="AEO93921.1"/>
    </source>
</evidence>
<organism evidence="1 2">
    <name type="scientific">Bacillus phage G</name>
    <dbReference type="NCBI Taxonomy" id="2884420"/>
    <lineage>
        <taxon>Viruses</taxon>
        <taxon>Duplodnaviria</taxon>
        <taxon>Heunggongvirae</taxon>
        <taxon>Uroviricota</taxon>
        <taxon>Caudoviricetes</taxon>
        <taxon>Donellivirus</taxon>
        <taxon>Donellivirus gee</taxon>
    </lineage>
</organism>
<name>G3MB58_9CAUD</name>
<protein>
    <submittedName>
        <fullName evidence="1">Gp678</fullName>
    </submittedName>
</protein>
<dbReference type="Proteomes" id="UP000009273">
    <property type="component" value="Segment"/>
</dbReference>
<keyword evidence="2" id="KW-1185">Reference proteome</keyword>